<name>A0A3Q9G2B1_9ACTO</name>
<dbReference type="KEGG" id="flh:EJ997_00500"/>
<dbReference type="EMBL" id="CP034593">
    <property type="protein sequence ID" value="AZQ76026.1"/>
    <property type="molecule type" value="Genomic_DNA"/>
</dbReference>
<dbReference type="RefSeq" id="WP_126702835.1">
    <property type="nucleotide sequence ID" value="NZ_CP034593.1"/>
</dbReference>
<sequence>MSMTDQAIREAREVELLTGNDAGDMLSAALANTGIVRSWKVHSVHHRPGAGVTVGYTVQIEGPGNPHVLVPGGKVADEYICATTGKVSPPPSDILVRIDGPDGIVVHVWRHPNDPELPALKVACESRAMGNLIGQRVKLELLSYRPTRRGVLRVIYPDQTKAYAKVVRPAHAHSLVKRHRMLVDAGIPAPRVLHDTPEGLVLISSGEGEPLANLLSRGMGENTDKVLGNLIGLLDKLPEQAATLTRRPAWSERADHYANAAITVLPQYRTRIEMLAYGVNYLMANSDPGPVITTHGDFYEANILMDSENNSVSALIDVDSLGPGYRVDDLGCLLGHISVLPYLAPQAYPHVPAELERWAQGCEEQVDPTALMARCAGVTLSLIAGARREDGREWLSDAEGRLAAAERWLARGYGHLARRNRMTASGK</sequence>
<accession>A0A3Q9G2B1</accession>
<dbReference type="Gene3D" id="3.90.1200.10">
    <property type="match status" value="1"/>
</dbReference>
<gene>
    <name evidence="2" type="ORF">EJ997_00500</name>
</gene>
<dbReference type="GO" id="GO:0016740">
    <property type="term" value="F:transferase activity"/>
    <property type="evidence" value="ECO:0007669"/>
    <property type="project" value="UniProtKB-KW"/>
</dbReference>
<dbReference type="Pfam" id="PF01636">
    <property type="entry name" value="APH"/>
    <property type="match status" value="1"/>
</dbReference>
<evidence type="ECO:0000259" key="1">
    <source>
        <dbReference type="Pfam" id="PF01636"/>
    </source>
</evidence>
<dbReference type="AlphaFoldDB" id="A0A3Q9G2B1"/>
<keyword evidence="3" id="KW-1185">Reference proteome</keyword>
<protein>
    <submittedName>
        <fullName evidence="2">Aminoglycoside phosphotransferase family protein</fullName>
    </submittedName>
</protein>
<dbReference type="Proteomes" id="UP000280344">
    <property type="component" value="Chromosome"/>
</dbReference>
<dbReference type="OrthoDB" id="3837844at2"/>
<reference evidence="2 3" key="1">
    <citation type="submission" date="2018-12" db="EMBL/GenBank/DDBJ databases">
        <title>Complete genome sequence of Flaviflexus sp. H23T48.</title>
        <authorList>
            <person name="Bae J.-W."/>
            <person name="Lee J.-Y."/>
        </authorList>
    </citation>
    <scope>NUCLEOTIDE SEQUENCE [LARGE SCALE GENOMIC DNA]</scope>
    <source>
        <strain evidence="2 3">H23T48</strain>
    </source>
</reference>
<proteinExistence type="predicted"/>
<feature type="domain" description="Aminoglycoside phosphotransferase" evidence="1">
    <location>
        <begin position="164"/>
        <end position="336"/>
    </location>
</feature>
<evidence type="ECO:0000313" key="3">
    <source>
        <dbReference type="Proteomes" id="UP000280344"/>
    </source>
</evidence>
<evidence type="ECO:0000313" key="2">
    <source>
        <dbReference type="EMBL" id="AZQ76026.1"/>
    </source>
</evidence>
<dbReference type="SUPFAM" id="SSF56112">
    <property type="entry name" value="Protein kinase-like (PK-like)"/>
    <property type="match status" value="1"/>
</dbReference>
<dbReference type="InterPro" id="IPR002575">
    <property type="entry name" value="Aminoglycoside_PTrfase"/>
</dbReference>
<dbReference type="InterPro" id="IPR011009">
    <property type="entry name" value="Kinase-like_dom_sf"/>
</dbReference>
<keyword evidence="2" id="KW-0808">Transferase</keyword>
<organism evidence="2 3">
    <name type="scientific">Flaviflexus ciconiae</name>
    <dbReference type="NCBI Taxonomy" id="2496867"/>
    <lineage>
        <taxon>Bacteria</taxon>
        <taxon>Bacillati</taxon>
        <taxon>Actinomycetota</taxon>
        <taxon>Actinomycetes</taxon>
        <taxon>Actinomycetales</taxon>
        <taxon>Actinomycetaceae</taxon>
        <taxon>Flaviflexus</taxon>
    </lineage>
</organism>